<feature type="transmembrane region" description="Helical" evidence="1">
    <location>
        <begin position="53"/>
        <end position="72"/>
    </location>
</feature>
<feature type="transmembrane region" description="Helical" evidence="1">
    <location>
        <begin position="286"/>
        <end position="312"/>
    </location>
</feature>
<dbReference type="InterPro" id="IPR002656">
    <property type="entry name" value="Acyl_transf_3_dom"/>
</dbReference>
<accession>A0A4R6QGG8</accession>
<proteinExistence type="predicted"/>
<dbReference type="PANTHER" id="PTHR23028">
    <property type="entry name" value="ACETYLTRANSFERASE"/>
    <property type="match status" value="1"/>
</dbReference>
<name>A0A4R6QGG8_9BURK</name>
<gene>
    <name evidence="3" type="ORF">DES47_11151</name>
</gene>
<feature type="transmembrane region" description="Helical" evidence="1">
    <location>
        <begin position="250"/>
        <end position="265"/>
    </location>
</feature>
<feature type="domain" description="Acyltransferase 3" evidence="2">
    <location>
        <begin position="11"/>
        <end position="321"/>
    </location>
</feature>
<keyword evidence="1" id="KW-0472">Membrane</keyword>
<evidence type="ECO:0000313" key="4">
    <source>
        <dbReference type="Proteomes" id="UP000295361"/>
    </source>
</evidence>
<dbReference type="Proteomes" id="UP000295361">
    <property type="component" value="Unassembled WGS sequence"/>
</dbReference>
<dbReference type="GO" id="GO:0016747">
    <property type="term" value="F:acyltransferase activity, transferring groups other than amino-acyl groups"/>
    <property type="evidence" value="ECO:0007669"/>
    <property type="project" value="InterPro"/>
</dbReference>
<dbReference type="PANTHER" id="PTHR23028:SF131">
    <property type="entry name" value="BLR2367 PROTEIN"/>
    <property type="match status" value="1"/>
</dbReference>
<feature type="transmembrane region" description="Helical" evidence="1">
    <location>
        <begin position="324"/>
        <end position="345"/>
    </location>
</feature>
<reference evidence="3 4" key="1">
    <citation type="submission" date="2019-03" db="EMBL/GenBank/DDBJ databases">
        <title>Genomic Encyclopedia of Type Strains, Phase IV (KMG-IV): sequencing the most valuable type-strain genomes for metagenomic binning, comparative biology and taxonomic classification.</title>
        <authorList>
            <person name="Goeker M."/>
        </authorList>
    </citation>
    <scope>NUCLEOTIDE SEQUENCE [LARGE SCALE GENOMIC DNA]</scope>
    <source>
        <strain evidence="3 4">DSM 16998</strain>
    </source>
</reference>
<dbReference type="RefSeq" id="WP_133703481.1">
    <property type="nucleotide sequence ID" value="NZ_SNXS01000011.1"/>
</dbReference>
<feature type="transmembrane region" description="Helical" evidence="1">
    <location>
        <begin position="204"/>
        <end position="220"/>
    </location>
</feature>
<protein>
    <submittedName>
        <fullName evidence="3">Peptidoglycan/LPS O-acetylase OafA/YrhL</fullName>
    </submittedName>
</protein>
<feature type="transmembrane region" description="Helical" evidence="1">
    <location>
        <begin position="179"/>
        <end position="198"/>
    </location>
</feature>
<feature type="transmembrane region" description="Helical" evidence="1">
    <location>
        <begin position="93"/>
        <end position="115"/>
    </location>
</feature>
<dbReference type="OrthoDB" id="8956208at2"/>
<evidence type="ECO:0000256" key="1">
    <source>
        <dbReference type="SAM" id="Phobius"/>
    </source>
</evidence>
<comment type="caution">
    <text evidence="3">The sequence shown here is derived from an EMBL/GenBank/DDBJ whole genome shotgun (WGS) entry which is preliminary data.</text>
</comment>
<dbReference type="Pfam" id="PF01757">
    <property type="entry name" value="Acyl_transf_3"/>
    <property type="match status" value="1"/>
</dbReference>
<keyword evidence="4" id="KW-1185">Reference proteome</keyword>
<keyword evidence="1" id="KW-0812">Transmembrane</keyword>
<dbReference type="EMBL" id="SNXS01000011">
    <property type="protein sequence ID" value="TDP61634.1"/>
    <property type="molecule type" value="Genomic_DNA"/>
</dbReference>
<dbReference type="GO" id="GO:0000271">
    <property type="term" value="P:polysaccharide biosynthetic process"/>
    <property type="evidence" value="ECO:0007669"/>
    <property type="project" value="TreeGrafter"/>
</dbReference>
<organism evidence="3 4">
    <name type="scientific">Roseateles toxinivorans</name>
    <dbReference type="NCBI Taxonomy" id="270368"/>
    <lineage>
        <taxon>Bacteria</taxon>
        <taxon>Pseudomonadati</taxon>
        <taxon>Pseudomonadota</taxon>
        <taxon>Betaproteobacteria</taxon>
        <taxon>Burkholderiales</taxon>
        <taxon>Sphaerotilaceae</taxon>
        <taxon>Roseateles</taxon>
    </lineage>
</organism>
<feature type="transmembrane region" description="Helical" evidence="1">
    <location>
        <begin position="227"/>
        <end position="244"/>
    </location>
</feature>
<feature type="transmembrane region" description="Helical" evidence="1">
    <location>
        <begin position="147"/>
        <end position="167"/>
    </location>
</feature>
<evidence type="ECO:0000313" key="3">
    <source>
        <dbReference type="EMBL" id="TDP61634.1"/>
    </source>
</evidence>
<dbReference type="GO" id="GO:0016020">
    <property type="term" value="C:membrane"/>
    <property type="evidence" value="ECO:0007669"/>
    <property type="project" value="TreeGrafter"/>
</dbReference>
<sequence>MSSSSSRWLHLDLLKALAAQAIVLHHLSAYGPIADTVQMLLPGLMDWLYEYGRMAVQVFLVVGGFLCARGLAPAGQLRAASPLTLLWQRHLRLALPFMAAVLLTLACSALVAPWLPELVPESVGLGQLLAHALLLHGVLGHESLTVGAWYVAIDLQLFALLLGLLWLAGRLGPAAARRIGPLLVLAMVMASLWVFNLMPELDMWAPYFFGSYGLGALIYWQGLSPRWRPALLLVGALVLAALAFDFRERIALALATALLLAWLQQRHVRGRPLLAEGRAARWLTPVLAHAGTHAYALFLVHFPVCLLVNALFDHGEPERPYTGLLAMGTAWLLSNMAALLFYRWIEAPAGRLRLALPGLRRA</sequence>
<dbReference type="AlphaFoldDB" id="A0A4R6QGG8"/>
<dbReference type="InterPro" id="IPR050879">
    <property type="entry name" value="Acyltransferase_3"/>
</dbReference>
<evidence type="ECO:0000259" key="2">
    <source>
        <dbReference type="Pfam" id="PF01757"/>
    </source>
</evidence>
<keyword evidence="1" id="KW-1133">Transmembrane helix</keyword>
<dbReference type="InParanoid" id="A0A4R6QGG8"/>